<name>A0A6J6NM17_9ZZZZ</name>
<evidence type="ECO:0000313" key="1">
    <source>
        <dbReference type="EMBL" id="CAB4685868.1"/>
    </source>
</evidence>
<sequence length="56" mass="5700">MRSFLEASCCKVEVVNGAAGLLVEGFASTEITSIGTLGDLTASAREVAFSSSSNNT</sequence>
<gene>
    <name evidence="1" type="ORF">UFOPK2373_00528</name>
</gene>
<accession>A0A6J6NM17</accession>
<protein>
    <submittedName>
        <fullName evidence="1">Unannotated protein</fullName>
    </submittedName>
</protein>
<dbReference type="AlphaFoldDB" id="A0A6J6NM17"/>
<organism evidence="1">
    <name type="scientific">freshwater metagenome</name>
    <dbReference type="NCBI Taxonomy" id="449393"/>
    <lineage>
        <taxon>unclassified sequences</taxon>
        <taxon>metagenomes</taxon>
        <taxon>ecological metagenomes</taxon>
    </lineage>
</organism>
<proteinExistence type="predicted"/>
<reference evidence="1" key="1">
    <citation type="submission" date="2020-05" db="EMBL/GenBank/DDBJ databases">
        <authorList>
            <person name="Chiriac C."/>
            <person name="Salcher M."/>
            <person name="Ghai R."/>
            <person name="Kavagutti S V."/>
        </authorList>
    </citation>
    <scope>NUCLEOTIDE SEQUENCE</scope>
</reference>
<dbReference type="EMBL" id="CAEZXL010000073">
    <property type="protein sequence ID" value="CAB4685868.1"/>
    <property type="molecule type" value="Genomic_DNA"/>
</dbReference>